<organism evidence="2 3">
    <name type="scientific">Corchorus olitorius</name>
    <dbReference type="NCBI Taxonomy" id="93759"/>
    <lineage>
        <taxon>Eukaryota</taxon>
        <taxon>Viridiplantae</taxon>
        <taxon>Streptophyta</taxon>
        <taxon>Embryophyta</taxon>
        <taxon>Tracheophyta</taxon>
        <taxon>Spermatophyta</taxon>
        <taxon>Magnoliopsida</taxon>
        <taxon>eudicotyledons</taxon>
        <taxon>Gunneridae</taxon>
        <taxon>Pentapetalae</taxon>
        <taxon>rosids</taxon>
        <taxon>malvids</taxon>
        <taxon>Malvales</taxon>
        <taxon>Malvaceae</taxon>
        <taxon>Grewioideae</taxon>
        <taxon>Apeibeae</taxon>
        <taxon>Corchorus</taxon>
    </lineage>
</organism>
<feature type="region of interest" description="Disordered" evidence="1">
    <location>
        <begin position="48"/>
        <end position="67"/>
    </location>
</feature>
<evidence type="ECO:0000313" key="3">
    <source>
        <dbReference type="Proteomes" id="UP000187203"/>
    </source>
</evidence>
<dbReference type="EMBL" id="AWUE01019871">
    <property type="protein sequence ID" value="OMO71180.1"/>
    <property type="molecule type" value="Genomic_DNA"/>
</dbReference>
<comment type="caution">
    <text evidence="2">The sequence shown here is derived from an EMBL/GenBank/DDBJ whole genome shotgun (WGS) entry which is preliminary data.</text>
</comment>
<reference evidence="3" key="1">
    <citation type="submission" date="2013-09" db="EMBL/GenBank/DDBJ databases">
        <title>Corchorus olitorius genome sequencing.</title>
        <authorList>
            <person name="Alam M."/>
            <person name="Haque M.S."/>
            <person name="Islam M.S."/>
            <person name="Emdad E.M."/>
            <person name="Islam M.M."/>
            <person name="Ahmed B."/>
            <person name="Halim A."/>
            <person name="Hossen Q.M.M."/>
            <person name="Hossain M.Z."/>
            <person name="Ahmed R."/>
            <person name="Khan M.M."/>
            <person name="Islam R."/>
            <person name="Rashid M.M."/>
            <person name="Khan S.A."/>
            <person name="Rahman M.S."/>
            <person name="Alam M."/>
            <person name="Yahiya A.S."/>
            <person name="Khan M.S."/>
            <person name="Azam M.S."/>
            <person name="Haque T."/>
            <person name="Lashkar M.Z.H."/>
            <person name="Akhand A.I."/>
            <person name="Morshed G."/>
            <person name="Roy S."/>
            <person name="Uddin K.S."/>
            <person name="Rabeya T."/>
            <person name="Hossain A.S."/>
            <person name="Chowdhury A."/>
            <person name="Snigdha A.R."/>
            <person name="Mortoza M.S."/>
            <person name="Matin S.A."/>
            <person name="Hoque S.M.E."/>
            <person name="Islam M.K."/>
            <person name="Roy D.K."/>
            <person name="Haider R."/>
            <person name="Moosa M.M."/>
            <person name="Elias S.M."/>
            <person name="Hasan A.M."/>
            <person name="Jahan S."/>
            <person name="Shafiuddin M."/>
            <person name="Mahmood N."/>
            <person name="Shommy N.S."/>
        </authorList>
    </citation>
    <scope>NUCLEOTIDE SEQUENCE [LARGE SCALE GENOMIC DNA]</scope>
    <source>
        <strain evidence="3">cv. O-4</strain>
    </source>
</reference>
<proteinExistence type="predicted"/>
<keyword evidence="3" id="KW-1185">Reference proteome</keyword>
<protein>
    <submittedName>
        <fullName evidence="2">Uncharacterized protein</fullName>
    </submittedName>
</protein>
<accession>A0A1R3HLM9</accession>
<evidence type="ECO:0000313" key="2">
    <source>
        <dbReference type="EMBL" id="OMO71180.1"/>
    </source>
</evidence>
<sequence>MYASFDALCLLLSFLCLCLVVVQWCVGWCIVCVGWYGRGLLMWTLNPKGSQSEGVNSAVEVPSPFNS</sequence>
<evidence type="ECO:0000256" key="1">
    <source>
        <dbReference type="SAM" id="MobiDB-lite"/>
    </source>
</evidence>
<dbReference type="Proteomes" id="UP000187203">
    <property type="component" value="Unassembled WGS sequence"/>
</dbReference>
<gene>
    <name evidence="2" type="ORF">COLO4_28356</name>
</gene>
<dbReference type="AlphaFoldDB" id="A0A1R3HLM9"/>
<name>A0A1R3HLM9_9ROSI</name>